<comment type="caution">
    <text evidence="2">The sequence shown here is derived from an EMBL/GenBank/DDBJ whole genome shotgun (WGS) entry which is preliminary data.</text>
</comment>
<evidence type="ECO:0008006" key="4">
    <source>
        <dbReference type="Google" id="ProtNLM"/>
    </source>
</evidence>
<dbReference type="EMBL" id="JABWGO010000009">
    <property type="protein sequence ID" value="NUW44670.1"/>
    <property type="molecule type" value="Genomic_DNA"/>
</dbReference>
<evidence type="ECO:0000313" key="3">
    <source>
        <dbReference type="Proteomes" id="UP000546126"/>
    </source>
</evidence>
<protein>
    <recommendedName>
        <fullName evidence="4">Amidoligase enzyme</fullName>
    </recommendedName>
</protein>
<sequence length="1402" mass="150483">MREAEAIEGLADMVAAIRAEDVDPVARLLAGTQWEGAAKEAFRSVFATLSGDGAGDAGRTPGDGLRGDALLELLEKAMRDEAARLRHHGVTMEHTQWLQYAALALLGLAIIRLQIWMVLRGPSVLAMIHTRTLLTRISIQQLKLRVLTNMLLFSTMSGGLDLAVQLAQMLWGHREEADLESLLVSLASGALTGAIFSGLDFGLSRLATNELVFVASRAELGVRDRVVAIGQSIYGRAFLGGVSGAAGAVPGLAVSGQLDPAHLSWMFLAGAAGGLGIPEAARVSYSPAPVARLTGAPPSGHAPRHSGEAGHGPEPAPVAGPARALQPAHGAEPVGAMELAAARPVGDADLSTFLAQGDGQVIRGEVVRRTDQVDRAEGTHLLPAASSQQAGVPVAGVPAAGHDVVPQPPARRPPVADLPVHGISGTIAAQATGPGHQPPAAPADDGSEGTPHVKQAPEGTPHAKQAPEGTAHVKQAPEGAASRHTIDQLINRDTQPLTEHRRLVEDGRRLAAQLPMDTPAEPVARALATMSRIVGIGDLSDAAARDNLSAMHDLSASIRMRNAYEGLARVFDEAQRQGFDVEAATSREILVERLKSFQRSDPLLTVGLWIAHENIPSPDLDSARALARMDELNGSTPSTGKMVRRAQLRSLSDEVGVGYYAIENSVRLFREAERRGLDPHGVPDRENLVRVLKRARALDPDLWDGLRIADTLSLTGIRDPAARALARIERLLGPTETGGGPRSGAGAGLPELAAEVKLGRASRTLGDLAAEAERRHFLPGSPESAASPYGSRSPADRRELVEALNRFRELDPGRWDVLRMEERLPGERLDAAAVANLARIDRIIAGSHAPHEPADPLLRLAHDLGLGYSARRLEYVFARAERLGFAPSGATDRQALIGVLRRYMDTTPATWHRLRVAERYAMRPGTPETAVLARLDSVMGVREPAAAWVLDPLRSLAADLGLDHSVERLARLLMQNPGWQDAGDRRALLDQLAGHRVEPGRPGGHHFPARPLRASAGADPAVTRQARDEAVRQAREARAAAPADPTPLEAQRVLSLEARARAWERRPDEPEVSYRRNPEEFHRHVSEALARADRGEPVVPYLVQDVTGGLGSPGVGMRFAREFEYDLPDRLLRHKDAVNRAIARDLYQAGLSQDPWVHDYHSAQRQGYARGDNGWRLEEDPTVAGELIPPPLWDTPLTWANIELVCEIIKSHGGVAGPRTGGHIHIDTSAFDHVPAYYTRLLEITNRVYQDTLMRLGTDPARGSHRGTRYCGPNSLPSEGYASIADLREANASHSIAVNLSAVAGGEGDHVEHRWPDGSLDPPVIQTQLKLALAITDLALRLGEGPPLDGGGPDPLGLHLDRHAPGDVSSYLDLVDALYHRAVDKAQLTALFVMTRWNPAGI</sequence>
<accession>A0A7Y6IV22</accession>
<feature type="region of interest" description="Disordered" evidence="1">
    <location>
        <begin position="775"/>
        <end position="795"/>
    </location>
</feature>
<name>A0A7Y6IV22_9ACTN</name>
<reference evidence="2 3" key="1">
    <citation type="submission" date="2020-06" db="EMBL/GenBank/DDBJ databases">
        <authorList>
            <person name="Chanama M."/>
        </authorList>
    </citation>
    <scope>NUCLEOTIDE SEQUENCE [LARGE SCALE GENOMIC DNA]</scope>
    <source>
        <strain evidence="2 3">TBRC6557</strain>
    </source>
</reference>
<gene>
    <name evidence="2" type="ORF">HT134_31770</name>
</gene>
<evidence type="ECO:0000256" key="1">
    <source>
        <dbReference type="SAM" id="MobiDB-lite"/>
    </source>
</evidence>
<keyword evidence="3" id="KW-1185">Reference proteome</keyword>
<feature type="region of interest" description="Disordered" evidence="1">
    <location>
        <begin position="428"/>
        <end position="499"/>
    </location>
</feature>
<dbReference type="RefSeq" id="WP_175604139.1">
    <property type="nucleotide sequence ID" value="NZ_JABWGO010000009.1"/>
</dbReference>
<evidence type="ECO:0000313" key="2">
    <source>
        <dbReference type="EMBL" id="NUW44670.1"/>
    </source>
</evidence>
<proteinExistence type="predicted"/>
<feature type="region of interest" description="Disordered" evidence="1">
    <location>
        <begin position="292"/>
        <end position="330"/>
    </location>
</feature>
<dbReference type="Proteomes" id="UP000546126">
    <property type="component" value="Unassembled WGS sequence"/>
</dbReference>
<organism evidence="2 3">
    <name type="scientific">Nonomuraea rhodomycinica</name>
    <dbReference type="NCBI Taxonomy" id="1712872"/>
    <lineage>
        <taxon>Bacteria</taxon>
        <taxon>Bacillati</taxon>
        <taxon>Actinomycetota</taxon>
        <taxon>Actinomycetes</taxon>
        <taxon>Streptosporangiales</taxon>
        <taxon>Streptosporangiaceae</taxon>
        <taxon>Nonomuraea</taxon>
    </lineage>
</organism>